<evidence type="ECO:0000313" key="1">
    <source>
        <dbReference type="EMBL" id="QHT81891.1"/>
    </source>
</evidence>
<proteinExistence type="predicted"/>
<protein>
    <submittedName>
        <fullName evidence="1">Uncharacterized protein</fullName>
    </submittedName>
</protein>
<sequence length="141" mass="16493">MRYVHLYVAALLLFLSLSYREPFYNPVEPIARPENFPDHSGHRTFMKMEKIIYELIMTPSITIEEKAYLEDFLNLIQGIPETTPPTQLNDTEEGNSTVKKLQHVKTLLLQEFDRLQTSNAAYIPVKNAIYFLSWLLKNIFI</sequence>
<name>A0A6C0HMH8_9ZZZZ</name>
<dbReference type="AlphaFoldDB" id="A0A6C0HMH8"/>
<reference evidence="1" key="1">
    <citation type="journal article" date="2020" name="Nature">
        <title>Giant virus diversity and host interactions through global metagenomics.</title>
        <authorList>
            <person name="Schulz F."/>
            <person name="Roux S."/>
            <person name="Paez-Espino D."/>
            <person name="Jungbluth S."/>
            <person name="Walsh D.A."/>
            <person name="Denef V.J."/>
            <person name="McMahon K.D."/>
            <person name="Konstantinidis K.T."/>
            <person name="Eloe-Fadrosh E.A."/>
            <person name="Kyrpides N.C."/>
            <person name="Woyke T."/>
        </authorList>
    </citation>
    <scope>NUCLEOTIDE SEQUENCE</scope>
    <source>
        <strain evidence="1">GVMAG-M-3300023184-160</strain>
    </source>
</reference>
<organism evidence="1">
    <name type="scientific">viral metagenome</name>
    <dbReference type="NCBI Taxonomy" id="1070528"/>
    <lineage>
        <taxon>unclassified sequences</taxon>
        <taxon>metagenomes</taxon>
        <taxon>organismal metagenomes</taxon>
    </lineage>
</organism>
<dbReference type="EMBL" id="MN739993">
    <property type="protein sequence ID" value="QHT81891.1"/>
    <property type="molecule type" value="Genomic_DNA"/>
</dbReference>
<accession>A0A6C0HMH8</accession>